<proteinExistence type="predicted"/>
<comment type="caution">
    <text evidence="1">The sequence shown here is derived from an EMBL/GenBank/DDBJ whole genome shotgun (WGS) entry which is preliminary data.</text>
</comment>
<keyword evidence="2" id="KW-1185">Reference proteome</keyword>
<dbReference type="OrthoDB" id="10298009at2759"/>
<sequence length="84" mass="9415">MSVEILENGAWPNESNYHKGLGMIEDNPVHDASYKILQKQVFEGRLNIVNSKTKEMSMAGQMLLQRDAHEANGLVRCKAGLDNE</sequence>
<reference evidence="1 2" key="1">
    <citation type="submission" date="2017-12" db="EMBL/GenBank/DDBJ databases">
        <title>Comparative genomics of Botrytis spp.</title>
        <authorList>
            <person name="Valero-Jimenez C.A."/>
            <person name="Tapia P."/>
            <person name="Veloso J."/>
            <person name="Silva-Moreno E."/>
            <person name="Staats M."/>
            <person name="Valdes J.H."/>
            <person name="Van Kan J.A.L."/>
        </authorList>
    </citation>
    <scope>NUCLEOTIDE SEQUENCE [LARGE SCALE GENOMIC DNA]</scope>
    <source>
        <strain evidence="1 2">MUCL11595</strain>
    </source>
</reference>
<name>A0A4Z1HY01_9HELO</name>
<dbReference type="AlphaFoldDB" id="A0A4Z1HY01"/>
<protein>
    <submittedName>
        <fullName evidence="1">Uncharacterized protein</fullName>
    </submittedName>
</protein>
<evidence type="ECO:0000313" key="2">
    <source>
        <dbReference type="Proteomes" id="UP000297527"/>
    </source>
</evidence>
<evidence type="ECO:0000313" key="1">
    <source>
        <dbReference type="EMBL" id="TGO52082.1"/>
    </source>
</evidence>
<accession>A0A4Z1HY01</accession>
<dbReference type="EMBL" id="PQXN01000148">
    <property type="protein sequence ID" value="TGO52082.1"/>
    <property type="molecule type" value="Genomic_DNA"/>
</dbReference>
<gene>
    <name evidence="1" type="ORF">BCON_0148g00270</name>
</gene>
<dbReference type="Proteomes" id="UP000297527">
    <property type="component" value="Unassembled WGS sequence"/>
</dbReference>
<organism evidence="1 2">
    <name type="scientific">Botryotinia convoluta</name>
    <dbReference type="NCBI Taxonomy" id="54673"/>
    <lineage>
        <taxon>Eukaryota</taxon>
        <taxon>Fungi</taxon>
        <taxon>Dikarya</taxon>
        <taxon>Ascomycota</taxon>
        <taxon>Pezizomycotina</taxon>
        <taxon>Leotiomycetes</taxon>
        <taxon>Helotiales</taxon>
        <taxon>Sclerotiniaceae</taxon>
        <taxon>Botryotinia</taxon>
    </lineage>
</organism>